<dbReference type="Pfam" id="PF00961">
    <property type="entry name" value="LAGLIDADG_1"/>
    <property type="match status" value="1"/>
</dbReference>
<dbReference type="GeneID" id="2885994"/>
<sequence>MASFNMTNKEHLKNMMLPMFDNYPLLTSKRFDYMKFKESMLESYKTNTQNMENIINIKNKMKPENYISDAWLNMNKTPASAGDPSVYGWSIQEYEMMSRSWMMGFIEMKDCFNYVNMNKFMIIHNFNITQKVDKIMLDNMKNKFKMTTTSCPHPYSSSVKLKENNIYSLNITNNKNMKYIIDYLTFDDYSSLFKGIQSYKFNLWRRSYFKYKGNYKKLNKIRDRIRYLV</sequence>
<protein>
    <submittedName>
        <fullName evidence="2">Cox-i1b protein</fullName>
    </submittedName>
</protein>
<evidence type="ECO:0000259" key="1">
    <source>
        <dbReference type="Pfam" id="PF00961"/>
    </source>
</evidence>
<geneLocation type="mitochondrion" evidence="2"/>
<dbReference type="PANTHER" id="PTHR36181">
    <property type="entry name" value="INTRON-ENCODED ENDONUCLEASE AI3-RELATED"/>
    <property type="match status" value="1"/>
</dbReference>
<gene>
    <name evidence="2" type="primary">cox-i1b</name>
</gene>
<dbReference type="InterPro" id="IPR051289">
    <property type="entry name" value="LAGLIDADG_Endonuclease"/>
</dbReference>
<accession>Q6ED48</accession>
<dbReference type="EMBL" id="AY445918">
    <property type="protein sequence ID" value="AAR10350.2"/>
    <property type="molecule type" value="Genomic_DNA"/>
</dbReference>
<reference evidence="2" key="1">
    <citation type="journal article" date="2008" name="FEMS Yeast Res.">
        <title>Complete mitochondrial genome sequence of the wine yeast Candida zemplinina: intraspecies distribution of a novel group-IIB1 intron with eubacterial affiliations.</title>
        <authorList>
            <person name="Pramateftaki P.V."/>
            <person name="Kouvelis V.N."/>
            <person name="Lanaridis P."/>
            <person name="Typas M.A."/>
        </authorList>
    </citation>
    <scope>NUCLEOTIDE SEQUENCE</scope>
    <source>
        <strain evidence="2">CECT 11046</strain>
    </source>
</reference>
<dbReference type="InterPro" id="IPR004860">
    <property type="entry name" value="LAGLIDADG_dom"/>
</dbReference>
<name>Q6ED48_STABA</name>
<dbReference type="AlphaFoldDB" id="Q6ED48"/>
<proteinExistence type="predicted"/>
<keyword evidence="2" id="KW-0496">Mitochondrion</keyword>
<dbReference type="GO" id="GO:0005739">
    <property type="term" value="C:mitochondrion"/>
    <property type="evidence" value="ECO:0007669"/>
    <property type="project" value="UniProtKB-ARBA"/>
</dbReference>
<dbReference type="SUPFAM" id="SSF55608">
    <property type="entry name" value="Homing endonucleases"/>
    <property type="match status" value="2"/>
</dbReference>
<dbReference type="RefSeq" id="YP_052721.2">
    <property type="nucleotide sequence ID" value="NC_005972.1"/>
</dbReference>
<evidence type="ECO:0000313" key="2">
    <source>
        <dbReference type="EMBL" id="AAR10350.2"/>
    </source>
</evidence>
<dbReference type="InterPro" id="IPR027434">
    <property type="entry name" value="Homing_endonucl"/>
</dbReference>
<dbReference type="Gene3D" id="3.10.28.10">
    <property type="entry name" value="Homing endonucleases"/>
    <property type="match status" value="2"/>
</dbReference>
<dbReference type="PANTHER" id="PTHR36181:SF2">
    <property type="entry name" value="INTRON-ENCODED ENDONUCLEASE AI3-RELATED"/>
    <property type="match status" value="1"/>
</dbReference>
<feature type="domain" description="Homing endonuclease LAGLIDADG" evidence="1">
    <location>
        <begin position="2"/>
        <end position="38"/>
    </location>
</feature>
<dbReference type="GO" id="GO:0004519">
    <property type="term" value="F:endonuclease activity"/>
    <property type="evidence" value="ECO:0007669"/>
    <property type="project" value="InterPro"/>
</dbReference>
<organism evidence="2">
    <name type="scientific">Starmerella bacillaris</name>
    <name type="common">Yeast</name>
    <name type="synonym">Candida zemplinina</name>
    <dbReference type="NCBI Taxonomy" id="1247836"/>
    <lineage>
        <taxon>Eukaryota</taxon>
        <taxon>Fungi</taxon>
        <taxon>Dikarya</taxon>
        <taxon>Ascomycota</taxon>
        <taxon>Saccharomycotina</taxon>
        <taxon>Dipodascomycetes</taxon>
        <taxon>Dipodascales</taxon>
        <taxon>Trichomonascaceae</taxon>
        <taxon>Starmerella</taxon>
    </lineage>
</organism>